<keyword evidence="4" id="KW-1185">Reference proteome</keyword>
<feature type="compositionally biased region" description="Basic and acidic residues" evidence="1">
    <location>
        <begin position="87"/>
        <end position="99"/>
    </location>
</feature>
<dbReference type="Proteomes" id="UP000030665">
    <property type="component" value="Unassembled WGS sequence"/>
</dbReference>
<reference evidence="3" key="2">
    <citation type="submission" date="2014-03" db="EMBL/GenBank/DDBJ databases">
        <title>The whipworm genome and dual-species transcriptomics of an intimate host-pathogen interaction.</title>
        <authorList>
            <person name="Foth B.J."/>
            <person name="Tsai I.J."/>
            <person name="Reid A.J."/>
            <person name="Bancroft A.J."/>
            <person name="Nichol S."/>
            <person name="Tracey A."/>
            <person name="Holroyd N."/>
            <person name="Cotton J.A."/>
            <person name="Stanley E.J."/>
            <person name="Zarowiecki M."/>
            <person name="Liu J.Z."/>
            <person name="Huckvale T."/>
            <person name="Cooper P.J."/>
            <person name="Grencis R.K."/>
            <person name="Berriman M."/>
        </authorList>
    </citation>
    <scope>NUCLEOTIDE SEQUENCE [LARGE SCALE GENOMIC DNA]</scope>
</reference>
<keyword evidence="2" id="KW-1133">Transmembrane helix</keyword>
<feature type="region of interest" description="Disordered" evidence="1">
    <location>
        <begin position="40"/>
        <end position="131"/>
    </location>
</feature>
<evidence type="ECO:0000256" key="1">
    <source>
        <dbReference type="SAM" id="MobiDB-lite"/>
    </source>
</evidence>
<organism evidence="3 4">
    <name type="scientific">Trichuris trichiura</name>
    <name type="common">Whipworm</name>
    <name type="synonym">Trichocephalus trichiurus</name>
    <dbReference type="NCBI Taxonomy" id="36087"/>
    <lineage>
        <taxon>Eukaryota</taxon>
        <taxon>Metazoa</taxon>
        <taxon>Ecdysozoa</taxon>
        <taxon>Nematoda</taxon>
        <taxon>Enoplea</taxon>
        <taxon>Dorylaimia</taxon>
        <taxon>Trichinellida</taxon>
        <taxon>Trichuridae</taxon>
        <taxon>Trichuris</taxon>
    </lineage>
</organism>
<reference evidence="3" key="1">
    <citation type="submission" date="2014-01" db="EMBL/GenBank/DDBJ databases">
        <authorList>
            <person name="Aslett M."/>
        </authorList>
    </citation>
    <scope>NUCLEOTIDE SEQUENCE</scope>
</reference>
<keyword evidence="2" id="KW-0812">Transmembrane</keyword>
<evidence type="ECO:0000256" key="2">
    <source>
        <dbReference type="SAM" id="Phobius"/>
    </source>
</evidence>
<name>A0A077ZN07_TRITR</name>
<dbReference type="EMBL" id="HG808001">
    <property type="protein sequence ID" value="CDW61148.1"/>
    <property type="molecule type" value="Genomic_DNA"/>
</dbReference>
<evidence type="ECO:0000313" key="3">
    <source>
        <dbReference type="EMBL" id="CDW61148.1"/>
    </source>
</evidence>
<proteinExistence type="predicted"/>
<accession>A0A077ZN07</accession>
<protein>
    <submittedName>
        <fullName evidence="3">Uncharacterized protein</fullName>
    </submittedName>
</protein>
<gene>
    <name evidence="3" type="ORF">TTRE_0000958101</name>
</gene>
<evidence type="ECO:0000313" key="4">
    <source>
        <dbReference type="Proteomes" id="UP000030665"/>
    </source>
</evidence>
<sequence length="131" mass="14951">MINAAEAKPWLWAVYIIVLLLPVGIILFWCFGTSKKSVREIKKTEEPMEEGESEEEREEPTEEREELNSSSSRGAVSGEAEPSYSSDSEKNDESMHTGESESFENAEDLKKSDPEVKSSPRLIRRQIRRED</sequence>
<feature type="compositionally biased region" description="Basic and acidic residues" evidence="1">
    <location>
        <begin position="107"/>
        <end position="118"/>
    </location>
</feature>
<dbReference type="AlphaFoldDB" id="A0A077ZN07"/>
<feature type="compositionally biased region" description="Acidic residues" evidence="1">
    <location>
        <begin position="47"/>
        <end position="65"/>
    </location>
</feature>
<keyword evidence="2" id="KW-0472">Membrane</keyword>
<dbReference type="STRING" id="36087.A0A077ZN07"/>
<feature type="compositionally biased region" description="Basic residues" evidence="1">
    <location>
        <begin position="122"/>
        <end position="131"/>
    </location>
</feature>
<feature type="transmembrane region" description="Helical" evidence="2">
    <location>
        <begin position="12"/>
        <end position="32"/>
    </location>
</feature>